<dbReference type="RefSeq" id="WP_054475441.1">
    <property type="nucleotide sequence ID" value="NZ_CAWMRL010000002.1"/>
</dbReference>
<evidence type="ECO:0000313" key="3">
    <source>
        <dbReference type="EMBL" id="KOY63776.1"/>
    </source>
</evidence>
<feature type="domain" description="RES" evidence="1">
    <location>
        <begin position="15"/>
        <end position="140"/>
    </location>
</feature>
<organism evidence="2 5">
    <name type="scientific">Photorhabdus heterorhabditis</name>
    <dbReference type="NCBI Taxonomy" id="880156"/>
    <lineage>
        <taxon>Bacteria</taxon>
        <taxon>Pseudomonadati</taxon>
        <taxon>Pseudomonadota</taxon>
        <taxon>Gammaproteobacteria</taxon>
        <taxon>Enterobacterales</taxon>
        <taxon>Morganellaceae</taxon>
        <taxon>Photorhabdus</taxon>
    </lineage>
</organism>
<dbReference type="EMBL" id="VTUW01000009">
    <property type="protein sequence ID" value="KAA1193631.1"/>
    <property type="molecule type" value="Genomic_DNA"/>
</dbReference>
<dbReference type="SMART" id="SM00953">
    <property type="entry name" value="RES"/>
    <property type="match status" value="1"/>
</dbReference>
<evidence type="ECO:0000313" key="4">
    <source>
        <dbReference type="Proteomes" id="UP000037727"/>
    </source>
</evidence>
<reference evidence="3 4" key="1">
    <citation type="submission" date="2015-09" db="EMBL/GenBank/DDBJ databases">
        <title>Draft genome sequence and assembly of Photorhabdus sp. VMG, a bacterial symbiont associated with Heterorhabditis zealandica.</title>
        <authorList>
            <person name="Naidoo S."/>
            <person name="Featherston J."/>
            <person name="Mothupi B."/>
            <person name="Gray V.M."/>
        </authorList>
    </citation>
    <scope>NUCLEOTIDE SEQUENCE [LARGE SCALE GENOMIC DNA]</scope>
    <source>
        <strain evidence="3 4">VMG</strain>
    </source>
</reference>
<evidence type="ECO:0000313" key="5">
    <source>
        <dbReference type="Proteomes" id="UP000322184"/>
    </source>
</evidence>
<dbReference type="InterPro" id="IPR014914">
    <property type="entry name" value="RES_dom"/>
</dbReference>
<gene>
    <name evidence="3" type="ORF">AM629_01380</name>
    <name evidence="2" type="ORF">F0L16_07400</name>
</gene>
<reference evidence="2 5" key="2">
    <citation type="submission" date="2019-09" db="EMBL/GenBank/DDBJ databases">
        <title>Whole genome sequence of Photorhabdus heterorhabditis strain ETL (Enterobacteriales: Enterobacteriaceae) a bacterial symbiont of Heterorhabditis zealandica strain ETL (Rhabditida: Heterorhabditidae).</title>
        <authorList>
            <person name="Lulamba T.E."/>
            <person name="Serepa-Dlamini M.H."/>
        </authorList>
    </citation>
    <scope>NUCLEOTIDE SEQUENCE [LARGE SCALE GENOMIC DNA]</scope>
    <source>
        <strain evidence="2 5">ETL</strain>
    </source>
</reference>
<dbReference type="Proteomes" id="UP000322184">
    <property type="component" value="Unassembled WGS sequence"/>
</dbReference>
<sequence length="159" mass="17856">MILYRLTRSKYVESAWSGTGGKLYGGRWHNIGRPAVYVATSISLAVLEILVHVGDDELLADFSLLSIDIPENQIDILNIDTLPPDWNDPIPPACTMEIGSEWFEVSHSIGLMVPSAIVPYENNVMLNPMAKDFHKYINTVKLLDFGIDSRLVKEKNNLR</sequence>
<dbReference type="Pfam" id="PF08808">
    <property type="entry name" value="RES"/>
    <property type="match status" value="1"/>
</dbReference>
<accession>A0A5B0X5P3</accession>
<proteinExistence type="predicted"/>
<dbReference type="Proteomes" id="UP000037727">
    <property type="component" value="Unassembled WGS sequence"/>
</dbReference>
<comment type="caution">
    <text evidence="2">The sequence shown here is derived from an EMBL/GenBank/DDBJ whole genome shotgun (WGS) entry which is preliminary data.</text>
</comment>
<dbReference type="AlphaFoldDB" id="A0A5B0X5P3"/>
<keyword evidence="4" id="KW-1185">Reference proteome</keyword>
<evidence type="ECO:0000259" key="1">
    <source>
        <dbReference type="SMART" id="SM00953"/>
    </source>
</evidence>
<evidence type="ECO:0000313" key="2">
    <source>
        <dbReference type="EMBL" id="KAA1193631.1"/>
    </source>
</evidence>
<protein>
    <submittedName>
        <fullName evidence="2">RES family NAD+ phosphorylase</fullName>
    </submittedName>
</protein>
<dbReference type="EMBL" id="LJCS01000002">
    <property type="protein sequence ID" value="KOY63776.1"/>
    <property type="molecule type" value="Genomic_DNA"/>
</dbReference>
<dbReference type="OrthoDB" id="9789501at2"/>
<name>A0A5B0X5P3_9GAMM</name>